<dbReference type="SUPFAM" id="SSF55073">
    <property type="entry name" value="Nucleotide cyclase"/>
    <property type="match status" value="1"/>
</dbReference>
<comment type="subcellular location">
    <subcellularLocation>
        <location evidence="1">Membrane</location>
    </subcellularLocation>
</comment>
<dbReference type="EMBL" id="VJVW01000002">
    <property type="protein sequence ID" value="MUP42308.1"/>
    <property type="molecule type" value="Genomic_DNA"/>
</dbReference>
<dbReference type="InterPro" id="IPR050401">
    <property type="entry name" value="Cyclic_nucleotide_synthase"/>
</dbReference>
<dbReference type="PROSITE" id="PS00452">
    <property type="entry name" value="GUANYLATE_CYCLASE_1"/>
    <property type="match status" value="1"/>
</dbReference>
<feature type="repeat" description="TPR" evidence="7">
    <location>
        <begin position="67"/>
        <end position="100"/>
    </location>
</feature>
<dbReference type="CDD" id="cd07302">
    <property type="entry name" value="CHD"/>
    <property type="match status" value="1"/>
</dbReference>
<dbReference type="GO" id="GO:0000166">
    <property type="term" value="F:nucleotide binding"/>
    <property type="evidence" value="ECO:0007669"/>
    <property type="project" value="UniProtKB-KW"/>
</dbReference>
<keyword evidence="2 9" id="KW-0812">Transmembrane</keyword>
<dbReference type="PANTHER" id="PTHR11920:SF335">
    <property type="entry name" value="GUANYLATE CYCLASE"/>
    <property type="match status" value="1"/>
</dbReference>
<dbReference type="PANTHER" id="PTHR11920">
    <property type="entry name" value="GUANYLYL CYCLASE"/>
    <property type="match status" value="1"/>
</dbReference>
<dbReference type="OrthoDB" id="9806704at2"/>
<sequence>MPENCLSQNQNIADSIEKIYDRNPERKKDPDLLKMVARNSADPAKQIQYSNELIEIAEKNQQPDYLFLGYNYRGYGFFARGDYSEALENFFKAASIAKNEEEKAMVTVAIADVYSETGNFSRSAEYYNQATDLFRRMDDQKNLGSAIFNAGDNYLKDGQLEKAIEYLEQAETIFIEEGFEQGLAYCLGTLGLAYARQGRIQEAEKNIEQAIQTLEKSEDYSPICEFLSEMSDIYSEKGQDSLAIEFASISRDLAKTYGFKNEILKANLKLSQIYEKTGKIPESYSSYKEYIAYRDSVINVAKAQEMAGMRADYEVSQKQAEVDLLNEKQKNQQLVVISIAVASVLIGLLAFGLYRRNRFINRTKIIIEKERNRAERLLLNILPEETARELKKHGKVKAKKFASVTVLFADFKRFTLVAEKLPPEKLIKTIDYYFSKFDEIMEKYSIEKIKTIGDSYMAASGLPFPSHDHATRILMAAFEMTEFVKETKEKSLFDGADFDVRIGLNSGPVVAGVVGTKKFAYDIWGDTVNIAARMESHSEIGRINISEHTYELVKDEFICEYRGKVEVKNNRILKMYYVNGLRENMVWEKEKESVPSKP</sequence>
<evidence type="ECO:0000256" key="6">
    <source>
        <dbReference type="ARBA" id="ARBA00023239"/>
    </source>
</evidence>
<protein>
    <submittedName>
        <fullName evidence="11">Tetratricopeptide repeat protein</fullName>
    </submittedName>
</protein>
<dbReference type="InterPro" id="IPR018297">
    <property type="entry name" value="A/G_cyclase_CS"/>
</dbReference>
<evidence type="ECO:0000256" key="1">
    <source>
        <dbReference type="ARBA" id="ARBA00004370"/>
    </source>
</evidence>
<dbReference type="SMART" id="SM00028">
    <property type="entry name" value="TPR"/>
    <property type="match status" value="4"/>
</dbReference>
<proteinExistence type="inferred from homology"/>
<accession>A0A7K1LNJ6</accession>
<dbReference type="Gene3D" id="1.25.40.10">
    <property type="entry name" value="Tetratricopeptide repeat domain"/>
    <property type="match status" value="2"/>
</dbReference>
<name>A0A7K1LNJ6_9FLAO</name>
<feature type="transmembrane region" description="Helical" evidence="9">
    <location>
        <begin position="334"/>
        <end position="354"/>
    </location>
</feature>
<dbReference type="PROSITE" id="PS50005">
    <property type="entry name" value="TPR"/>
    <property type="match status" value="2"/>
</dbReference>
<keyword evidence="12" id="KW-1185">Reference proteome</keyword>
<reference evidence="11 12" key="1">
    <citation type="submission" date="2019-07" db="EMBL/GenBank/DDBJ databases">
        <title>Gramella aestuarii sp. nov., isolated from a tidal flat, and emended description of Gramella echinicola.</title>
        <authorList>
            <person name="Liu L."/>
        </authorList>
    </citation>
    <scope>NUCLEOTIDE SEQUENCE [LARGE SCALE GENOMIC DNA]</scope>
    <source>
        <strain evidence="11 12">BS12</strain>
    </source>
</reference>
<keyword evidence="5 9" id="KW-0472">Membrane</keyword>
<dbReference type="SMART" id="SM00044">
    <property type="entry name" value="CYCc"/>
    <property type="match status" value="1"/>
</dbReference>
<dbReference type="GO" id="GO:0035556">
    <property type="term" value="P:intracellular signal transduction"/>
    <property type="evidence" value="ECO:0007669"/>
    <property type="project" value="InterPro"/>
</dbReference>
<dbReference type="Gene3D" id="3.30.70.1230">
    <property type="entry name" value="Nucleotide cyclase"/>
    <property type="match status" value="1"/>
</dbReference>
<evidence type="ECO:0000256" key="7">
    <source>
        <dbReference type="PROSITE-ProRule" id="PRU00339"/>
    </source>
</evidence>
<evidence type="ECO:0000259" key="10">
    <source>
        <dbReference type="PROSITE" id="PS50125"/>
    </source>
</evidence>
<dbReference type="PROSITE" id="PS50125">
    <property type="entry name" value="GUANYLATE_CYCLASE_2"/>
    <property type="match status" value="1"/>
</dbReference>
<keyword evidence="4 9" id="KW-1133">Transmembrane helix</keyword>
<dbReference type="InterPro" id="IPR001054">
    <property type="entry name" value="A/G_cyclase"/>
</dbReference>
<dbReference type="GO" id="GO:0004016">
    <property type="term" value="F:adenylate cyclase activity"/>
    <property type="evidence" value="ECO:0007669"/>
    <property type="project" value="UniProtKB-ARBA"/>
</dbReference>
<feature type="domain" description="Guanylate cyclase" evidence="10">
    <location>
        <begin position="405"/>
        <end position="535"/>
    </location>
</feature>
<keyword evidence="7" id="KW-0802">TPR repeat</keyword>
<gene>
    <name evidence="11" type="ORF">FLP08_06970</name>
</gene>
<dbReference type="Pfam" id="PF13424">
    <property type="entry name" value="TPR_12"/>
    <property type="match status" value="1"/>
</dbReference>
<dbReference type="InterPro" id="IPR011990">
    <property type="entry name" value="TPR-like_helical_dom_sf"/>
</dbReference>
<evidence type="ECO:0000313" key="11">
    <source>
        <dbReference type="EMBL" id="MUP42308.1"/>
    </source>
</evidence>
<dbReference type="Pfam" id="PF00211">
    <property type="entry name" value="Guanylate_cyc"/>
    <property type="match status" value="1"/>
</dbReference>
<comment type="similarity">
    <text evidence="8">Belongs to the adenylyl cyclase class-4/guanylyl cyclase family.</text>
</comment>
<feature type="repeat" description="TPR" evidence="7">
    <location>
        <begin position="144"/>
        <end position="177"/>
    </location>
</feature>
<dbReference type="InterPro" id="IPR019734">
    <property type="entry name" value="TPR_rpt"/>
</dbReference>
<dbReference type="Pfam" id="PF13181">
    <property type="entry name" value="TPR_8"/>
    <property type="match status" value="1"/>
</dbReference>
<evidence type="ECO:0000256" key="8">
    <source>
        <dbReference type="RuleBase" id="RU000405"/>
    </source>
</evidence>
<evidence type="ECO:0000256" key="4">
    <source>
        <dbReference type="ARBA" id="ARBA00022989"/>
    </source>
</evidence>
<dbReference type="AlphaFoldDB" id="A0A7K1LNJ6"/>
<dbReference type="SUPFAM" id="SSF48452">
    <property type="entry name" value="TPR-like"/>
    <property type="match status" value="2"/>
</dbReference>
<comment type="caution">
    <text evidence="11">The sequence shown here is derived from an EMBL/GenBank/DDBJ whole genome shotgun (WGS) entry which is preliminary data.</text>
</comment>
<dbReference type="InterPro" id="IPR029787">
    <property type="entry name" value="Nucleotide_cyclase"/>
</dbReference>
<dbReference type="RefSeq" id="WP_156275350.1">
    <property type="nucleotide sequence ID" value="NZ_BAABGI010000001.1"/>
</dbReference>
<organism evidence="11 12">
    <name type="scientific">Christiangramia aestuarii</name>
    <dbReference type="NCBI Taxonomy" id="1028746"/>
    <lineage>
        <taxon>Bacteria</taxon>
        <taxon>Pseudomonadati</taxon>
        <taxon>Bacteroidota</taxon>
        <taxon>Flavobacteriia</taxon>
        <taxon>Flavobacteriales</taxon>
        <taxon>Flavobacteriaceae</taxon>
        <taxon>Christiangramia</taxon>
    </lineage>
</organism>
<dbReference type="Proteomes" id="UP000460416">
    <property type="component" value="Unassembled WGS sequence"/>
</dbReference>
<keyword evidence="3" id="KW-0547">Nucleotide-binding</keyword>
<dbReference type="GO" id="GO:0016020">
    <property type="term" value="C:membrane"/>
    <property type="evidence" value="ECO:0007669"/>
    <property type="project" value="UniProtKB-SubCell"/>
</dbReference>
<keyword evidence="6 8" id="KW-0456">Lyase</keyword>
<evidence type="ECO:0000256" key="5">
    <source>
        <dbReference type="ARBA" id="ARBA00023136"/>
    </source>
</evidence>
<evidence type="ECO:0000256" key="9">
    <source>
        <dbReference type="SAM" id="Phobius"/>
    </source>
</evidence>
<dbReference type="GO" id="GO:0009190">
    <property type="term" value="P:cyclic nucleotide biosynthetic process"/>
    <property type="evidence" value="ECO:0007669"/>
    <property type="project" value="InterPro"/>
</dbReference>
<evidence type="ECO:0000313" key="12">
    <source>
        <dbReference type="Proteomes" id="UP000460416"/>
    </source>
</evidence>
<evidence type="ECO:0000256" key="2">
    <source>
        <dbReference type="ARBA" id="ARBA00022692"/>
    </source>
</evidence>
<evidence type="ECO:0000256" key="3">
    <source>
        <dbReference type="ARBA" id="ARBA00022741"/>
    </source>
</evidence>